<accession>A0A2Z6ZZM4</accession>
<keyword evidence="2" id="KW-1185">Reference proteome</keyword>
<proteinExistence type="predicted"/>
<gene>
    <name evidence="1" type="ORF">F511_46702</name>
</gene>
<evidence type="ECO:0000313" key="1">
    <source>
        <dbReference type="EMBL" id="KZT76273.1"/>
    </source>
</evidence>
<reference evidence="1 2" key="1">
    <citation type="journal article" date="2015" name="Proc. Natl. Acad. Sci. U.S.A.">
        <title>The resurrection genome of Boea hygrometrica: A blueprint for survival of dehydration.</title>
        <authorList>
            <person name="Xiao L."/>
            <person name="Yang G."/>
            <person name="Zhang L."/>
            <person name="Yang X."/>
            <person name="Zhao S."/>
            <person name="Ji Z."/>
            <person name="Zhou Q."/>
            <person name="Hu M."/>
            <person name="Wang Y."/>
            <person name="Chen M."/>
            <person name="Xu Y."/>
            <person name="Jin H."/>
            <person name="Xiao X."/>
            <person name="Hu G."/>
            <person name="Bao F."/>
            <person name="Hu Y."/>
            <person name="Wan P."/>
            <person name="Li L."/>
            <person name="Deng X."/>
            <person name="Kuang T."/>
            <person name="Xiang C."/>
            <person name="Zhu J.K."/>
            <person name="Oliver M.J."/>
            <person name="He Y."/>
        </authorList>
    </citation>
    <scope>NUCLEOTIDE SEQUENCE [LARGE SCALE GENOMIC DNA]</scope>
    <source>
        <strain evidence="2">cv. XS01</strain>
    </source>
</reference>
<dbReference type="Proteomes" id="UP000250235">
    <property type="component" value="Unassembled WGS sequence"/>
</dbReference>
<dbReference type="EMBL" id="KV137188">
    <property type="protein sequence ID" value="KZT76273.1"/>
    <property type="molecule type" value="Genomic_DNA"/>
</dbReference>
<protein>
    <submittedName>
        <fullName evidence="1">Uncharacterized protein</fullName>
    </submittedName>
</protein>
<organism evidence="1 2">
    <name type="scientific">Dorcoceras hygrometricum</name>
    <dbReference type="NCBI Taxonomy" id="472368"/>
    <lineage>
        <taxon>Eukaryota</taxon>
        <taxon>Viridiplantae</taxon>
        <taxon>Streptophyta</taxon>
        <taxon>Embryophyta</taxon>
        <taxon>Tracheophyta</taxon>
        <taxon>Spermatophyta</taxon>
        <taxon>Magnoliopsida</taxon>
        <taxon>eudicotyledons</taxon>
        <taxon>Gunneridae</taxon>
        <taxon>Pentapetalae</taxon>
        <taxon>asterids</taxon>
        <taxon>lamiids</taxon>
        <taxon>Lamiales</taxon>
        <taxon>Gesneriaceae</taxon>
        <taxon>Didymocarpoideae</taxon>
        <taxon>Trichosporeae</taxon>
        <taxon>Loxocarpinae</taxon>
        <taxon>Dorcoceras</taxon>
    </lineage>
</organism>
<name>A0A2Z6ZZM4_9LAMI</name>
<sequence length="132" mass="14819">MRSAALAVGNAITKQSQSFNVAISQSLFDLYTNPISGEGEAARSTVKPETRVYDFSCNRLMSDIVALDWGHHEQDATRHHWRQLKQLLVDYLKPKDLLYKSDCLNSVTTVPGNRLDRCPTPSAGVHSHLRRP</sequence>
<dbReference type="AlphaFoldDB" id="A0A2Z6ZZM4"/>
<evidence type="ECO:0000313" key="2">
    <source>
        <dbReference type="Proteomes" id="UP000250235"/>
    </source>
</evidence>